<comment type="domain">
    <text evidence="9">Possesses an unusual extended V-shaped dimeric structure with each monomer consisting of three distinct domains arranged along a curved 'spinal' alpha-helix. The N-terminal catalytic domain specifically recognizes the glutamate moiety of the substrate. The second domain is the NADPH-binding domain, and the third C-terminal domain is responsible for dimerization.</text>
</comment>
<evidence type="ECO:0000256" key="12">
    <source>
        <dbReference type="PIRSR" id="PIRSR000445-3"/>
    </source>
</evidence>
<dbReference type="SUPFAM" id="SSF51735">
    <property type="entry name" value="NAD(P)-binding Rossmann-fold domains"/>
    <property type="match status" value="1"/>
</dbReference>
<comment type="function">
    <text evidence="9">Catalyzes the NADPH-dependent reduction of glutamyl-tRNA(Glu) to glutamate 1-semialdehyde (GSA).</text>
</comment>
<protein>
    <recommendedName>
        <fullName evidence="8 9">Glutamyl-tRNA reductase</fullName>
        <shortName evidence="9">GluTR</shortName>
        <ecNumber evidence="3 9">1.2.1.70</ecNumber>
    </recommendedName>
</protein>
<evidence type="ECO:0000256" key="6">
    <source>
        <dbReference type="ARBA" id="ARBA00023244"/>
    </source>
</evidence>
<evidence type="ECO:0000256" key="5">
    <source>
        <dbReference type="ARBA" id="ARBA00023002"/>
    </source>
</evidence>
<comment type="miscellaneous">
    <text evidence="9">During catalysis, the active site Cys acts as a nucleophile attacking the alpha-carbonyl group of tRNA-bound glutamate with the formation of a thioester intermediate between enzyme and glutamate, and the concomitant release of tRNA(Glu). The thioester intermediate is finally reduced by direct hydride transfer from NADPH, to form the product GSA.</text>
</comment>
<comment type="subunit">
    <text evidence="9">Homodimer.</text>
</comment>
<evidence type="ECO:0000256" key="4">
    <source>
        <dbReference type="ARBA" id="ARBA00022857"/>
    </source>
</evidence>
<keyword evidence="6 9" id="KW-0627">Porphyrin biosynthesis</keyword>
<evidence type="ECO:0000259" key="17">
    <source>
        <dbReference type="Pfam" id="PF05201"/>
    </source>
</evidence>
<dbReference type="CDD" id="cd05213">
    <property type="entry name" value="NAD_bind_Glutamyl_tRNA_reduct"/>
    <property type="match status" value="1"/>
</dbReference>
<feature type="domain" description="Quinate/shikimate 5-dehydrogenase/glutamyl-tRNA reductase" evidence="16">
    <location>
        <begin position="217"/>
        <end position="352"/>
    </location>
</feature>
<comment type="catalytic activity">
    <reaction evidence="7 9 14">
        <text>(S)-4-amino-5-oxopentanoate + tRNA(Glu) + NADP(+) = L-glutamyl-tRNA(Glu) + NADPH + H(+)</text>
        <dbReference type="Rhea" id="RHEA:12344"/>
        <dbReference type="Rhea" id="RHEA-COMP:9663"/>
        <dbReference type="Rhea" id="RHEA-COMP:9680"/>
        <dbReference type="ChEBI" id="CHEBI:15378"/>
        <dbReference type="ChEBI" id="CHEBI:57501"/>
        <dbReference type="ChEBI" id="CHEBI:57783"/>
        <dbReference type="ChEBI" id="CHEBI:58349"/>
        <dbReference type="ChEBI" id="CHEBI:78442"/>
        <dbReference type="ChEBI" id="CHEBI:78520"/>
        <dbReference type="EC" id="1.2.1.70"/>
    </reaction>
</comment>
<dbReference type="AlphaFoldDB" id="A0A7C4ESJ4"/>
<feature type="binding site" evidence="9 11">
    <location>
        <begin position="160"/>
        <end position="162"/>
    </location>
    <ligand>
        <name>substrate</name>
    </ligand>
</feature>
<dbReference type="PROSITE" id="PS00747">
    <property type="entry name" value="GLUTR"/>
    <property type="match status" value="1"/>
</dbReference>
<evidence type="ECO:0000256" key="11">
    <source>
        <dbReference type="PIRSR" id="PIRSR000445-2"/>
    </source>
</evidence>
<dbReference type="SUPFAM" id="SSF69742">
    <property type="entry name" value="Glutamyl tRNA-reductase catalytic, N-terminal domain"/>
    <property type="match status" value="1"/>
</dbReference>
<dbReference type="InterPro" id="IPR018214">
    <property type="entry name" value="GluRdtase_CS"/>
</dbReference>
<comment type="similarity">
    <text evidence="2 9 14">Belongs to the glutamyl-tRNA reductase family.</text>
</comment>
<evidence type="ECO:0000256" key="10">
    <source>
        <dbReference type="PIRSR" id="PIRSR000445-1"/>
    </source>
</evidence>
<evidence type="ECO:0000256" key="9">
    <source>
        <dbReference type="HAMAP-Rule" id="MF_00087"/>
    </source>
</evidence>
<feature type="binding site" evidence="9 11">
    <location>
        <position position="155"/>
    </location>
    <ligand>
        <name>substrate</name>
    </ligand>
</feature>
<dbReference type="Pfam" id="PF01488">
    <property type="entry name" value="Shikimate_DH"/>
    <property type="match status" value="1"/>
</dbReference>
<evidence type="ECO:0000256" key="3">
    <source>
        <dbReference type="ARBA" id="ARBA00012970"/>
    </source>
</evidence>
<evidence type="ECO:0000256" key="2">
    <source>
        <dbReference type="ARBA" id="ARBA00005916"/>
    </source>
</evidence>
<feature type="active site" description="Nucleophile" evidence="9 10">
    <location>
        <position position="96"/>
    </location>
</feature>
<dbReference type="FunFam" id="3.30.460.30:FF:000001">
    <property type="entry name" value="Glutamyl-tRNA reductase"/>
    <property type="match status" value="1"/>
</dbReference>
<reference evidence="18" key="1">
    <citation type="journal article" date="2020" name="mSystems">
        <title>Genome- and Community-Level Interaction Insights into Carbon Utilization and Element Cycling Functions of Hydrothermarchaeota in Hydrothermal Sediment.</title>
        <authorList>
            <person name="Zhou Z."/>
            <person name="Liu Y."/>
            <person name="Xu W."/>
            <person name="Pan J."/>
            <person name="Luo Z.H."/>
            <person name="Li M."/>
        </authorList>
    </citation>
    <scope>NUCLEOTIDE SEQUENCE [LARGE SCALE GENOMIC DNA]</scope>
    <source>
        <strain evidence="18">SpSt-769</strain>
    </source>
</reference>
<evidence type="ECO:0000256" key="13">
    <source>
        <dbReference type="PIRSR" id="PIRSR000445-4"/>
    </source>
</evidence>
<feature type="domain" description="Glutamyl-tRNA reductase N-terminal" evidence="17">
    <location>
        <begin position="52"/>
        <end position="202"/>
    </location>
</feature>
<evidence type="ECO:0000256" key="7">
    <source>
        <dbReference type="ARBA" id="ARBA00047464"/>
    </source>
</evidence>
<dbReference type="SUPFAM" id="SSF69075">
    <property type="entry name" value="Glutamyl tRNA-reductase dimerization domain"/>
    <property type="match status" value="1"/>
</dbReference>
<dbReference type="Pfam" id="PF05201">
    <property type="entry name" value="GlutR_N"/>
    <property type="match status" value="1"/>
</dbReference>
<dbReference type="InterPro" id="IPR015896">
    <property type="entry name" value="4pyrrol_synth_GluRdtase_dimer"/>
</dbReference>
<dbReference type="PANTHER" id="PTHR43013">
    <property type="entry name" value="GLUTAMYL-TRNA REDUCTASE"/>
    <property type="match status" value="1"/>
</dbReference>
<dbReference type="NCBIfam" id="TIGR01035">
    <property type="entry name" value="hemA"/>
    <property type="match status" value="1"/>
</dbReference>
<dbReference type="PANTHER" id="PTHR43013:SF1">
    <property type="entry name" value="GLUTAMYL-TRNA REDUCTASE"/>
    <property type="match status" value="1"/>
</dbReference>
<dbReference type="GO" id="GO:0050661">
    <property type="term" value="F:NADP binding"/>
    <property type="evidence" value="ECO:0007669"/>
    <property type="project" value="InterPro"/>
</dbReference>
<dbReference type="InterPro" id="IPR000343">
    <property type="entry name" value="4pyrrol_synth_GluRdtase"/>
</dbReference>
<accession>A0A7C4ESJ4</accession>
<dbReference type="InterPro" id="IPR036291">
    <property type="entry name" value="NAD(P)-bd_dom_sf"/>
</dbReference>
<evidence type="ECO:0000259" key="16">
    <source>
        <dbReference type="Pfam" id="PF01488"/>
    </source>
</evidence>
<dbReference type="GO" id="GO:0019353">
    <property type="term" value="P:protoporphyrinogen IX biosynthetic process from glutamate"/>
    <property type="evidence" value="ECO:0007669"/>
    <property type="project" value="TreeGrafter"/>
</dbReference>
<comment type="pathway">
    <text evidence="1 9 14">Porphyrin-containing compound metabolism; protoporphyrin-IX biosynthesis; 5-aminolevulinate from L-glutamyl-tRNA(Glu): step 1/2.</text>
</comment>
<dbReference type="UniPathway" id="UPA00251">
    <property type="reaction ID" value="UER00316"/>
</dbReference>
<dbReference type="InterPro" id="IPR036343">
    <property type="entry name" value="GluRdtase_N_sf"/>
</dbReference>
<gene>
    <name evidence="9" type="primary">hemA</name>
    <name evidence="18" type="ORF">ENV54_06265</name>
</gene>
<feature type="site" description="Important for activity" evidence="9 13">
    <location>
        <position position="145"/>
    </location>
</feature>
<organism evidence="18">
    <name type="scientific">Desulfomonile tiedjei</name>
    <dbReference type="NCBI Taxonomy" id="2358"/>
    <lineage>
        <taxon>Bacteria</taxon>
        <taxon>Pseudomonadati</taxon>
        <taxon>Thermodesulfobacteriota</taxon>
        <taxon>Desulfomonilia</taxon>
        <taxon>Desulfomonilales</taxon>
        <taxon>Desulfomonilaceae</taxon>
        <taxon>Desulfomonile</taxon>
    </lineage>
</organism>
<feature type="domain" description="Tetrapyrrole biosynthesis glutamyl-tRNA reductase dimerisation" evidence="15">
    <location>
        <begin position="366"/>
        <end position="465"/>
    </location>
</feature>
<dbReference type="InterPro" id="IPR015895">
    <property type="entry name" value="4pyrrol_synth_GluRdtase_N"/>
</dbReference>
<evidence type="ECO:0000259" key="15">
    <source>
        <dbReference type="Pfam" id="PF00745"/>
    </source>
</evidence>
<dbReference type="InterPro" id="IPR006151">
    <property type="entry name" value="Shikm_DH/Glu-tRNA_Rdtase"/>
</dbReference>
<dbReference type="EC" id="1.2.1.70" evidence="3 9"/>
<evidence type="ECO:0000256" key="8">
    <source>
        <dbReference type="ARBA" id="ARBA00068659"/>
    </source>
</evidence>
<dbReference type="Gene3D" id="3.30.460.30">
    <property type="entry name" value="Glutamyl-tRNA reductase, N-terminal domain"/>
    <property type="match status" value="1"/>
</dbReference>
<evidence type="ECO:0000256" key="1">
    <source>
        <dbReference type="ARBA" id="ARBA00005059"/>
    </source>
</evidence>
<dbReference type="Gene3D" id="3.40.50.720">
    <property type="entry name" value="NAD(P)-binding Rossmann-like Domain"/>
    <property type="match status" value="1"/>
</dbReference>
<dbReference type="HAMAP" id="MF_00087">
    <property type="entry name" value="Glu_tRNA_reductase"/>
    <property type="match status" value="1"/>
</dbReference>
<dbReference type="PIRSF" id="PIRSF000445">
    <property type="entry name" value="4pyrrol_synth_GluRdtase"/>
    <property type="match status" value="1"/>
</dbReference>
<keyword evidence="5 9" id="KW-0560">Oxidoreductase</keyword>
<dbReference type="GO" id="GO:0008883">
    <property type="term" value="F:glutamyl-tRNA reductase activity"/>
    <property type="evidence" value="ECO:0007669"/>
    <property type="project" value="UniProtKB-UniRule"/>
</dbReference>
<sequence length="487" mass="54327">MAREKGGLARHRGICVGHVHLCRREHAARRPSLHFWAWHRSITHMKQEIVLVGLNHLTAPVSIRELITFPGNEDGATTRKFLAIKGVTEAVVISTCNRSEVLLVVEGPAHVTEEVIQLVSDIHRIPAESFSQFLYLKRGRDAVHHVFRVASSLDSMVLGEPQILGQVKEGYRRATYANATGPILNRLMHKAFFTAKRVRNETGVALAAVSVAYVAVELAKKILGDLKSACVLLIGAGEMAELAARHLVGHVANPPIVLNRTLENACVLADRLNGRADTLDTLKHYLLEADVVITSTGSCESLIRKDQVEKIMKKRRYRPLFLIDIALPRDVEPSVNELDGVYLYNIDDLQGIAAENLTERRQEAMRAEKIVEDETAKFMEWTASLSCTPTLVAIRNKLEEIRLSELARSNGKLAGLTPEQREAVEIITRSIVNKIAHYPISCLKKTKSKTKQSLYLDVAQELFALSSETDIACQENHDPEKKRQDET</sequence>
<feature type="binding site" evidence="9 11">
    <location>
        <position position="166"/>
    </location>
    <ligand>
        <name>substrate</name>
    </ligand>
</feature>
<comment type="caution">
    <text evidence="18">The sequence shown here is derived from an EMBL/GenBank/DDBJ whole genome shotgun (WGS) entry which is preliminary data.</text>
</comment>
<feature type="binding site" evidence="9 11">
    <location>
        <begin position="95"/>
        <end position="98"/>
    </location>
    <ligand>
        <name>substrate</name>
    </ligand>
</feature>
<dbReference type="InterPro" id="IPR036453">
    <property type="entry name" value="GluRdtase_dimer_dom_sf"/>
</dbReference>
<proteinExistence type="inferred from homology"/>
<evidence type="ECO:0000313" key="18">
    <source>
        <dbReference type="EMBL" id="HGH60885.1"/>
    </source>
</evidence>
<dbReference type="FunFam" id="3.40.50.720:FF:000031">
    <property type="entry name" value="Glutamyl-tRNA reductase"/>
    <property type="match status" value="1"/>
</dbReference>
<dbReference type="EMBL" id="DTGT01000192">
    <property type="protein sequence ID" value="HGH60885.1"/>
    <property type="molecule type" value="Genomic_DNA"/>
</dbReference>
<evidence type="ECO:0000256" key="14">
    <source>
        <dbReference type="RuleBase" id="RU000584"/>
    </source>
</evidence>
<dbReference type="Pfam" id="PF00745">
    <property type="entry name" value="GlutR_dimer"/>
    <property type="match status" value="1"/>
</dbReference>
<feature type="binding site" evidence="9 12">
    <location>
        <begin position="235"/>
        <end position="240"/>
    </location>
    <ligand>
        <name>NADP(+)</name>
        <dbReference type="ChEBI" id="CHEBI:58349"/>
    </ligand>
</feature>
<name>A0A7C4ESJ4_9BACT</name>
<keyword evidence="4 9" id="KW-0521">NADP</keyword>